<feature type="transmembrane region" description="Helical" evidence="2">
    <location>
        <begin position="20"/>
        <end position="40"/>
    </location>
</feature>
<keyword evidence="2" id="KW-0812">Transmembrane</keyword>
<evidence type="ECO:0000313" key="3">
    <source>
        <dbReference type="Proteomes" id="UP000887581"/>
    </source>
</evidence>
<keyword evidence="2" id="KW-1133">Transmembrane helix</keyword>
<evidence type="ECO:0000256" key="1">
    <source>
        <dbReference type="SAM" id="MobiDB-lite"/>
    </source>
</evidence>
<feature type="region of interest" description="Disordered" evidence="1">
    <location>
        <begin position="53"/>
        <end position="86"/>
    </location>
</feature>
<dbReference type="WBParaSite" id="sdigi.contig557.g8991.t1">
    <property type="protein sequence ID" value="sdigi.contig557.g8991.t1"/>
    <property type="gene ID" value="sdigi.contig557.g8991"/>
</dbReference>
<dbReference type="Proteomes" id="UP000887581">
    <property type="component" value="Unplaced"/>
</dbReference>
<proteinExistence type="predicted"/>
<evidence type="ECO:0000313" key="4">
    <source>
        <dbReference type="WBParaSite" id="sdigi.contig557.g8991.t1"/>
    </source>
</evidence>
<feature type="compositionally biased region" description="Basic and acidic residues" evidence="1">
    <location>
        <begin position="53"/>
        <end position="71"/>
    </location>
</feature>
<protein>
    <submittedName>
        <fullName evidence="4">Uncharacterized protein</fullName>
    </submittedName>
</protein>
<dbReference type="AlphaFoldDB" id="A0A915Q4D0"/>
<accession>A0A915Q4D0</accession>
<keyword evidence="2" id="KW-0472">Membrane</keyword>
<sequence>MSILEPRGVVYTYSGIGNFLTPFLIFFFIGVIVSFGLTMLHIPMTNMIIDHVQQRERDKEEKKEAKMKEKEMEEQEEREAREKKPK</sequence>
<evidence type="ECO:0000256" key="2">
    <source>
        <dbReference type="SAM" id="Phobius"/>
    </source>
</evidence>
<name>A0A915Q4D0_9BILA</name>
<reference evidence="4" key="1">
    <citation type="submission" date="2022-11" db="UniProtKB">
        <authorList>
            <consortium name="WormBaseParasite"/>
        </authorList>
    </citation>
    <scope>IDENTIFICATION</scope>
</reference>
<organism evidence="3 4">
    <name type="scientific">Setaria digitata</name>
    <dbReference type="NCBI Taxonomy" id="48799"/>
    <lineage>
        <taxon>Eukaryota</taxon>
        <taxon>Metazoa</taxon>
        <taxon>Ecdysozoa</taxon>
        <taxon>Nematoda</taxon>
        <taxon>Chromadorea</taxon>
        <taxon>Rhabditida</taxon>
        <taxon>Spirurina</taxon>
        <taxon>Spiruromorpha</taxon>
        <taxon>Filarioidea</taxon>
        <taxon>Setariidae</taxon>
        <taxon>Setaria</taxon>
    </lineage>
</organism>
<keyword evidence="3" id="KW-1185">Reference proteome</keyword>